<dbReference type="Proteomes" id="UP000813463">
    <property type="component" value="Chromosome 4"/>
</dbReference>
<protein>
    <recommendedName>
        <fullName evidence="8">Serine carboxypeptidase S28 family protein</fullName>
    </recommendedName>
</protein>
<reference evidence="7" key="2">
    <citation type="submission" date="2025-08" db="UniProtKB">
        <authorList>
            <consortium name="RefSeq"/>
        </authorList>
    </citation>
    <scope>IDENTIFICATION</scope>
    <source>
        <tissue evidence="7">Leaf</tissue>
    </source>
</reference>
<evidence type="ECO:0000313" key="6">
    <source>
        <dbReference type="Proteomes" id="UP000813463"/>
    </source>
</evidence>
<gene>
    <name evidence="7" type="primary">LOC130459278</name>
</gene>
<organism evidence="6 7">
    <name type="scientific">Spinacia oleracea</name>
    <name type="common">Spinach</name>
    <dbReference type="NCBI Taxonomy" id="3562"/>
    <lineage>
        <taxon>Eukaryota</taxon>
        <taxon>Viridiplantae</taxon>
        <taxon>Streptophyta</taxon>
        <taxon>Embryophyta</taxon>
        <taxon>Tracheophyta</taxon>
        <taxon>Spermatophyta</taxon>
        <taxon>Magnoliopsida</taxon>
        <taxon>eudicotyledons</taxon>
        <taxon>Gunneridae</taxon>
        <taxon>Pentapetalae</taxon>
        <taxon>Caryophyllales</taxon>
        <taxon>Chenopodiaceae</taxon>
        <taxon>Chenopodioideae</taxon>
        <taxon>Anserineae</taxon>
        <taxon>Spinacia</taxon>
    </lineage>
</organism>
<keyword evidence="5" id="KW-0325">Glycoprotein</keyword>
<evidence type="ECO:0000313" key="7">
    <source>
        <dbReference type="RefSeq" id="XP_056682521.1"/>
    </source>
</evidence>
<accession>A0ABM3QGM9</accession>
<evidence type="ECO:0000256" key="4">
    <source>
        <dbReference type="ARBA" id="ARBA00022801"/>
    </source>
</evidence>
<dbReference type="Pfam" id="PF05577">
    <property type="entry name" value="Peptidase_S28"/>
    <property type="match status" value="1"/>
</dbReference>
<dbReference type="RefSeq" id="XP_056682521.1">
    <property type="nucleotide sequence ID" value="XM_056826543.1"/>
</dbReference>
<keyword evidence="3" id="KW-0732">Signal</keyword>
<comment type="similarity">
    <text evidence="1">Belongs to the peptidase S28 family.</text>
</comment>
<keyword evidence="6" id="KW-1185">Reference proteome</keyword>
<evidence type="ECO:0008006" key="8">
    <source>
        <dbReference type="Google" id="ProtNLM"/>
    </source>
</evidence>
<dbReference type="PANTHER" id="PTHR11010">
    <property type="entry name" value="PROTEASE S28 PRO-X CARBOXYPEPTIDASE-RELATED"/>
    <property type="match status" value="1"/>
</dbReference>
<dbReference type="Gene3D" id="3.40.50.1820">
    <property type="entry name" value="alpha/beta hydrolase"/>
    <property type="match status" value="1"/>
</dbReference>
<evidence type="ECO:0000256" key="3">
    <source>
        <dbReference type="ARBA" id="ARBA00022729"/>
    </source>
</evidence>
<keyword evidence="2" id="KW-0645">Protease</keyword>
<keyword evidence="4" id="KW-0378">Hydrolase</keyword>
<evidence type="ECO:0000256" key="2">
    <source>
        <dbReference type="ARBA" id="ARBA00022670"/>
    </source>
</evidence>
<dbReference type="SUPFAM" id="SSF53474">
    <property type="entry name" value="alpha/beta-Hydrolases"/>
    <property type="match status" value="1"/>
</dbReference>
<dbReference type="GeneID" id="130459278"/>
<dbReference type="PANTHER" id="PTHR11010:SF96">
    <property type="entry name" value="LYSOSOMAL PRO-X CARBOXYPEPTIDASE-LIKE ISOFORM X1"/>
    <property type="match status" value="1"/>
</dbReference>
<proteinExistence type="inferred from homology"/>
<evidence type="ECO:0000256" key="5">
    <source>
        <dbReference type="ARBA" id="ARBA00023180"/>
    </source>
</evidence>
<dbReference type="InterPro" id="IPR008758">
    <property type="entry name" value="Peptidase_S28"/>
</dbReference>
<name>A0ABM3QGM9_SPIOL</name>
<reference evidence="6" key="1">
    <citation type="journal article" date="2021" name="Nat. Commun.">
        <title>Genomic analyses provide insights into spinach domestication and the genetic basis of agronomic traits.</title>
        <authorList>
            <person name="Cai X."/>
            <person name="Sun X."/>
            <person name="Xu C."/>
            <person name="Sun H."/>
            <person name="Wang X."/>
            <person name="Ge C."/>
            <person name="Zhang Z."/>
            <person name="Wang Q."/>
            <person name="Fei Z."/>
            <person name="Jiao C."/>
            <person name="Wang Q."/>
        </authorList>
    </citation>
    <scope>NUCLEOTIDE SEQUENCE [LARGE SCALE GENOMIC DNA]</scope>
    <source>
        <strain evidence="6">cv. Varoflay</strain>
    </source>
</reference>
<dbReference type="InterPro" id="IPR029058">
    <property type="entry name" value="AB_hydrolase_fold"/>
</dbReference>
<evidence type="ECO:0000256" key="1">
    <source>
        <dbReference type="ARBA" id="ARBA00011079"/>
    </source>
</evidence>
<sequence>MCFTVSQALEDFSKNVVDVKKKFSTPNSSVIVIGGSYSGMLATWFRLKYPHIAIGALASSAPLLGFVVIPPNDQYCSVTSQDFKDQSQKCYDTIRQSWAVIDSMSSKSSGLADLSRTFNTCSHALR</sequence>